<dbReference type="SMART" id="SM01124">
    <property type="entry name" value="DBR1"/>
    <property type="match status" value="1"/>
</dbReference>
<feature type="compositionally biased region" description="Basic and acidic residues" evidence="10">
    <location>
        <begin position="400"/>
        <end position="460"/>
    </location>
</feature>
<evidence type="ECO:0000313" key="13">
    <source>
        <dbReference type="Proteomes" id="UP000220797"/>
    </source>
</evidence>
<evidence type="ECO:0000259" key="11">
    <source>
        <dbReference type="SMART" id="SM01124"/>
    </source>
</evidence>
<accession>A0A1J1GRQ9</accession>
<comment type="cofactor">
    <cofactor evidence="2">
        <name>Zn(2+)</name>
        <dbReference type="ChEBI" id="CHEBI:29105"/>
    </cofactor>
</comment>
<evidence type="ECO:0000256" key="6">
    <source>
        <dbReference type="ARBA" id="ARBA00022833"/>
    </source>
</evidence>
<feature type="domain" description="Lariat debranching enzyme C-terminal" evidence="11">
    <location>
        <begin position="477"/>
        <end position="592"/>
    </location>
</feature>
<dbReference type="InterPro" id="IPR029052">
    <property type="entry name" value="Metallo-depent_PP-like"/>
</dbReference>
<dbReference type="InterPro" id="IPR007708">
    <property type="entry name" value="DBR1_C"/>
</dbReference>
<dbReference type="Pfam" id="PF05011">
    <property type="entry name" value="DBR1"/>
    <property type="match status" value="1"/>
</dbReference>
<comment type="subcellular location">
    <subcellularLocation>
        <location evidence="3">Nucleus</location>
    </subcellularLocation>
</comment>
<dbReference type="InterPro" id="IPR041816">
    <property type="entry name" value="Dbr1_N"/>
</dbReference>
<evidence type="ECO:0000313" key="12">
    <source>
        <dbReference type="EMBL" id="CRG95114.1"/>
    </source>
</evidence>
<dbReference type="Gene3D" id="3.60.21.10">
    <property type="match status" value="1"/>
</dbReference>
<keyword evidence="5 12" id="KW-0378">Hydrolase</keyword>
<dbReference type="Proteomes" id="UP000220797">
    <property type="component" value="Unassembled WGS sequence"/>
</dbReference>
<evidence type="ECO:0000256" key="3">
    <source>
        <dbReference type="ARBA" id="ARBA00004123"/>
    </source>
</evidence>
<keyword evidence="9" id="KW-0539">Nucleus</keyword>
<keyword evidence="4" id="KW-0479">Metal-binding</keyword>
<proteinExistence type="predicted"/>
<evidence type="ECO:0000256" key="8">
    <source>
        <dbReference type="ARBA" id="ARBA00023211"/>
    </source>
</evidence>
<evidence type="ECO:0000256" key="7">
    <source>
        <dbReference type="ARBA" id="ARBA00023004"/>
    </source>
</evidence>
<dbReference type="RefSeq" id="XP_028527927.1">
    <property type="nucleotide sequence ID" value="XM_028671257.1"/>
</dbReference>
<dbReference type="PANTHER" id="PTHR12849">
    <property type="entry name" value="RNA LARIAT DEBRANCHING ENZYME"/>
    <property type="match status" value="1"/>
</dbReference>
<sequence length="632" mass="75558">MIIAIVGCTHGELNLIYSSLSKIEEENNFKVDLLICCGDFECVRNSVDNECLNVPNKYKKEENDFKDYYTGKKKAKVLTVFVGGNHEAMNVLKQLYYGGWVAPNIYFLGYSNVHNINNLRIGNLSGIYKKYNYYKKYCEWYPYNELTKVSAYHIRKYEIEKLKLIKEKMDIVITHDWPNNIEKHGDINDLLRRKYHFQSDIYNNTLGNPHTEILLNKLKPQFWFASHLHVKYSAIYLHNDQTNYTRFLSLDKAQPHKHFLQILNIEKKNDILHLNFNHLSNLNTNNQSVKNDTFYDQHDKNSENQQISHKEDSLLDKNENIELNNENSLINTNNNYEIMSKEDKDNFQEKKLNENENPNYEEEQLIKNKENEIKGEIKEEKEEIEIKGKNEIEIIKEDEEKAQVEEEKEKDEDKFVEQKTTKKEQEQKEEQKEEQEQKQEQENENENEIKKEKEETEEKVVNSTKNCENIDFNNNIENKIKSEDFKNEESVEYNINKDKKCYICYDLEWLAILKANHHFISVSSSKDYNLEDLKYPTKEDFQFVEDKLKNIDKITIDNKDYFLVHGYNKPNYKNLYEQRQLFLKRFELEELNIYNECEFNFFNEEIKSLESTENVENLNEQNEVCVSLDNQS</sequence>
<name>A0A1J1GRQ9_PLAGA</name>
<evidence type="ECO:0000256" key="2">
    <source>
        <dbReference type="ARBA" id="ARBA00001947"/>
    </source>
</evidence>
<dbReference type="OrthoDB" id="407609at2759"/>
<dbReference type="GeneID" id="39731044"/>
<keyword evidence="6" id="KW-0862">Zinc</keyword>
<dbReference type="CDD" id="cd00844">
    <property type="entry name" value="MPP_Dbr1_N"/>
    <property type="match status" value="1"/>
</dbReference>
<gene>
    <name evidence="12" type="primary">DBR1</name>
    <name evidence="12" type="ORF">PGAL8A_00251600</name>
</gene>
<evidence type="ECO:0000256" key="10">
    <source>
        <dbReference type="SAM" id="MobiDB-lite"/>
    </source>
</evidence>
<dbReference type="EMBL" id="CVMV01000032">
    <property type="protein sequence ID" value="CRG95114.1"/>
    <property type="molecule type" value="Genomic_DNA"/>
</dbReference>
<comment type="cofactor">
    <cofactor evidence="1">
        <name>Mn(2+)</name>
        <dbReference type="ChEBI" id="CHEBI:29035"/>
    </cofactor>
</comment>
<evidence type="ECO:0000256" key="5">
    <source>
        <dbReference type="ARBA" id="ARBA00022801"/>
    </source>
</evidence>
<keyword evidence="8" id="KW-0464">Manganese</keyword>
<dbReference type="OMA" id="DFECVRY"/>
<dbReference type="AlphaFoldDB" id="A0A1J1GRQ9"/>
<reference evidence="12" key="1">
    <citation type="submission" date="2015-04" db="EMBL/GenBank/DDBJ databases">
        <authorList>
            <consortium name="Pathogen Informatics"/>
        </authorList>
    </citation>
    <scope>NUCLEOTIDE SEQUENCE [LARGE SCALE GENOMIC DNA]</scope>
    <source>
        <strain evidence="12">8A</strain>
    </source>
</reference>
<dbReference type="GO" id="GO:0008419">
    <property type="term" value="F:RNA lariat debranching enzyme activity"/>
    <property type="evidence" value="ECO:0007669"/>
    <property type="project" value="TreeGrafter"/>
</dbReference>
<comment type="caution">
    <text evidence="12">The sequence shown here is derived from an EMBL/GenBank/DDBJ whole genome shotgun (WGS) entry which is preliminary data.</text>
</comment>
<feature type="region of interest" description="Disordered" evidence="10">
    <location>
        <begin position="400"/>
        <end position="463"/>
    </location>
</feature>
<dbReference type="GO" id="GO:0000398">
    <property type="term" value="P:mRNA splicing, via spliceosome"/>
    <property type="evidence" value="ECO:0007669"/>
    <property type="project" value="TreeGrafter"/>
</dbReference>
<evidence type="ECO:0000256" key="4">
    <source>
        <dbReference type="ARBA" id="ARBA00022723"/>
    </source>
</evidence>
<evidence type="ECO:0000256" key="9">
    <source>
        <dbReference type="ARBA" id="ARBA00023242"/>
    </source>
</evidence>
<keyword evidence="7" id="KW-0408">Iron</keyword>
<dbReference type="PANTHER" id="PTHR12849:SF0">
    <property type="entry name" value="LARIAT DEBRANCHING ENZYME"/>
    <property type="match status" value="1"/>
</dbReference>
<dbReference type="VEuPathDB" id="PlasmoDB:PGAL8A_00251600"/>
<dbReference type="EC" id="3.1.4.-" evidence="12"/>
<evidence type="ECO:0000256" key="1">
    <source>
        <dbReference type="ARBA" id="ARBA00001936"/>
    </source>
</evidence>
<dbReference type="GO" id="GO:0005634">
    <property type="term" value="C:nucleus"/>
    <property type="evidence" value="ECO:0007669"/>
    <property type="project" value="UniProtKB-SubCell"/>
</dbReference>
<dbReference type="GO" id="GO:0046872">
    <property type="term" value="F:metal ion binding"/>
    <property type="evidence" value="ECO:0007669"/>
    <property type="project" value="UniProtKB-KW"/>
</dbReference>
<keyword evidence="13" id="KW-1185">Reference proteome</keyword>
<organism evidence="12 13">
    <name type="scientific">Plasmodium gallinaceum</name>
    <dbReference type="NCBI Taxonomy" id="5849"/>
    <lineage>
        <taxon>Eukaryota</taxon>
        <taxon>Sar</taxon>
        <taxon>Alveolata</taxon>
        <taxon>Apicomplexa</taxon>
        <taxon>Aconoidasida</taxon>
        <taxon>Haemosporida</taxon>
        <taxon>Plasmodiidae</taxon>
        <taxon>Plasmodium</taxon>
        <taxon>Plasmodium (Haemamoeba)</taxon>
    </lineage>
</organism>
<dbReference type="SUPFAM" id="SSF56300">
    <property type="entry name" value="Metallo-dependent phosphatases"/>
    <property type="match status" value="1"/>
</dbReference>
<protein>
    <submittedName>
        <fullName evidence="12">RNA lariat debranching enzyme, putative</fullName>
        <ecNumber evidence="12">3.1.4.-</ecNumber>
    </submittedName>
</protein>